<keyword evidence="2 3" id="KW-0808">Transferase</keyword>
<dbReference type="RefSeq" id="WP_104430007.1">
    <property type="nucleotide sequence ID" value="NZ_PTIZ01000011.1"/>
</dbReference>
<dbReference type="GO" id="GO:0005975">
    <property type="term" value="P:carbohydrate metabolic process"/>
    <property type="evidence" value="ECO:0007669"/>
    <property type="project" value="InterPro"/>
</dbReference>
<evidence type="ECO:0000256" key="2">
    <source>
        <dbReference type="ARBA" id="ARBA00022679"/>
    </source>
</evidence>
<dbReference type="Proteomes" id="UP000240010">
    <property type="component" value="Unassembled WGS sequence"/>
</dbReference>
<evidence type="ECO:0000313" key="3">
    <source>
        <dbReference type="EMBL" id="PPK74123.1"/>
    </source>
</evidence>
<dbReference type="AlphaFoldDB" id="A0A2S6H9P7"/>
<dbReference type="Gene3D" id="3.40.50.11350">
    <property type="match status" value="1"/>
</dbReference>
<dbReference type="PANTHER" id="PTHR11927">
    <property type="entry name" value="GALACTOSIDE 2-L-FUCOSYLTRANSFERASE"/>
    <property type="match status" value="1"/>
</dbReference>
<dbReference type="GO" id="GO:0008107">
    <property type="term" value="F:galactoside 2-alpha-L-fucosyltransferase activity"/>
    <property type="evidence" value="ECO:0007669"/>
    <property type="project" value="InterPro"/>
</dbReference>
<comment type="caution">
    <text evidence="3">The sequence shown here is derived from an EMBL/GenBank/DDBJ whole genome shotgun (WGS) entry which is preliminary data.</text>
</comment>
<evidence type="ECO:0000256" key="1">
    <source>
        <dbReference type="ARBA" id="ARBA00022676"/>
    </source>
</evidence>
<sequence length="292" mass="33542">MVITHLIGGLGNQMFQYAAGRAVSLERGVSLSLDISGFANYGLHQGFELQRIFNCTAEIANEADVRGILGWQSSPRIRQLLLRQNMAVFRREGFVVEPHFHYWQGIKSVPHDCYLTGYWQSEQYFLEAAAQIRADFTFKLPLDNQNAELAKQIHAVNAVSLHVRRGDYANIPETTATHGLCSLDYYRVAIRHIAEQVQQPHFFVFSDDIAWVKNNLSIDFPCRYVDHNQGAESYNDMRLMSMCRHHIIANSSFSWWGAWLNPNVNKIVIAPSRWFAKQTDVRDLLPQGWIKQ</sequence>
<dbReference type="InterPro" id="IPR002516">
    <property type="entry name" value="Glyco_trans_11"/>
</dbReference>
<dbReference type="PANTHER" id="PTHR11927:SF9">
    <property type="entry name" value="L-FUCOSYLTRANSFERASE"/>
    <property type="match status" value="1"/>
</dbReference>
<evidence type="ECO:0000313" key="4">
    <source>
        <dbReference type="Proteomes" id="UP000240010"/>
    </source>
</evidence>
<organism evidence="3 4">
    <name type="scientific">Methylobacter tundripaludum</name>
    <dbReference type="NCBI Taxonomy" id="173365"/>
    <lineage>
        <taxon>Bacteria</taxon>
        <taxon>Pseudomonadati</taxon>
        <taxon>Pseudomonadota</taxon>
        <taxon>Gammaproteobacteria</taxon>
        <taxon>Methylococcales</taxon>
        <taxon>Methylococcaceae</taxon>
        <taxon>Methylobacter</taxon>
    </lineage>
</organism>
<accession>A0A2S6H9P7</accession>
<dbReference type="Pfam" id="PF01531">
    <property type="entry name" value="Glyco_transf_11"/>
    <property type="match status" value="1"/>
</dbReference>
<dbReference type="CDD" id="cd11301">
    <property type="entry name" value="Fut1_Fut2_like"/>
    <property type="match status" value="1"/>
</dbReference>
<proteinExistence type="predicted"/>
<name>A0A2S6H9P7_9GAMM</name>
<reference evidence="3 4" key="1">
    <citation type="submission" date="2018-02" db="EMBL/GenBank/DDBJ databases">
        <title>Subsurface microbial communities from deep shales in Ohio and West Virginia, USA.</title>
        <authorList>
            <person name="Wrighton K."/>
        </authorList>
    </citation>
    <scope>NUCLEOTIDE SEQUENCE [LARGE SCALE GENOMIC DNA]</scope>
    <source>
        <strain evidence="3 4">OWC-DMM</strain>
    </source>
</reference>
<dbReference type="GO" id="GO:0016020">
    <property type="term" value="C:membrane"/>
    <property type="evidence" value="ECO:0007669"/>
    <property type="project" value="InterPro"/>
</dbReference>
<gene>
    <name evidence="3" type="ORF">B0F87_11154</name>
</gene>
<keyword evidence="1" id="KW-0328">Glycosyltransferase</keyword>
<dbReference type="EMBL" id="PTIZ01000011">
    <property type="protein sequence ID" value="PPK74123.1"/>
    <property type="molecule type" value="Genomic_DNA"/>
</dbReference>
<protein>
    <submittedName>
        <fullName evidence="3">Glycosyl transferase family 11</fullName>
    </submittedName>
</protein>